<dbReference type="Proteomes" id="UP001146793">
    <property type="component" value="Unassembled WGS sequence"/>
</dbReference>
<name>A0AAV8A8K0_9EUKA</name>
<gene>
    <name evidence="3" type="ORF">M0812_06330</name>
</gene>
<sequence length="179" mass="21071">MDQQDLLTKNMRKRSFSEADSEICPQTTTILTKTANNNPHPFKQRRLAKRQNIGTNTKTQQEITKLESKFDQIFEKHSQLANRVQILISEKEQMKHQLTQLRRLVQQNEMKQRKKVLKEKKLTTNLLRFLIIRGHILPSSQKAKTLFNNLIKNTQTQKNNDRSQTNKKTTISTCKKILM</sequence>
<organism evidence="3 4">
    <name type="scientific">Anaeramoeba flamelloides</name>
    <dbReference type="NCBI Taxonomy" id="1746091"/>
    <lineage>
        <taxon>Eukaryota</taxon>
        <taxon>Metamonada</taxon>
        <taxon>Anaeramoebidae</taxon>
        <taxon>Anaeramoeba</taxon>
    </lineage>
</organism>
<comment type="caution">
    <text evidence="3">The sequence shown here is derived from an EMBL/GenBank/DDBJ whole genome shotgun (WGS) entry which is preliminary data.</text>
</comment>
<keyword evidence="1" id="KW-0175">Coiled coil</keyword>
<evidence type="ECO:0000256" key="1">
    <source>
        <dbReference type="SAM" id="Coils"/>
    </source>
</evidence>
<reference evidence="3" key="1">
    <citation type="submission" date="2022-08" db="EMBL/GenBank/DDBJ databases">
        <title>Novel sulphate-reducing endosymbionts in the free-living metamonad Anaeramoeba.</title>
        <authorList>
            <person name="Jerlstrom-Hultqvist J."/>
            <person name="Cepicka I."/>
            <person name="Gallot-Lavallee L."/>
            <person name="Salas-Leiva D."/>
            <person name="Curtis B.A."/>
            <person name="Zahonova K."/>
            <person name="Pipaliya S."/>
            <person name="Dacks J."/>
            <person name="Roger A.J."/>
        </authorList>
    </citation>
    <scope>NUCLEOTIDE SEQUENCE</scope>
    <source>
        <strain evidence="3">Busselton2</strain>
    </source>
</reference>
<accession>A0AAV8A8K0</accession>
<dbReference type="EMBL" id="JANTQA010000012">
    <property type="protein sequence ID" value="KAJ3450163.1"/>
    <property type="molecule type" value="Genomic_DNA"/>
</dbReference>
<evidence type="ECO:0000313" key="3">
    <source>
        <dbReference type="EMBL" id="KAJ3450163.1"/>
    </source>
</evidence>
<evidence type="ECO:0000313" key="4">
    <source>
        <dbReference type="Proteomes" id="UP001146793"/>
    </source>
</evidence>
<feature type="coiled-coil region" evidence="1">
    <location>
        <begin position="84"/>
        <end position="111"/>
    </location>
</feature>
<evidence type="ECO:0000256" key="2">
    <source>
        <dbReference type="SAM" id="MobiDB-lite"/>
    </source>
</evidence>
<dbReference type="AlphaFoldDB" id="A0AAV8A8K0"/>
<protein>
    <submittedName>
        <fullName evidence="3">Uncharacterized protein</fullName>
    </submittedName>
</protein>
<feature type="region of interest" description="Disordered" evidence="2">
    <location>
        <begin position="1"/>
        <end position="21"/>
    </location>
</feature>
<proteinExistence type="predicted"/>